<reference evidence="1 2" key="1">
    <citation type="submission" date="2018-11" db="EMBL/GenBank/DDBJ databases">
        <title>Genome squencing of methanotrophic bacteria isolated from alkaline groundwater in Korea.</title>
        <authorList>
            <person name="Nguyen L.N."/>
        </authorList>
    </citation>
    <scope>NUCLEOTIDE SEQUENCE [LARGE SCALE GENOMIC DNA]</scope>
    <source>
        <strain evidence="1 2">GW6</strain>
        <plasmid evidence="2">pgw6_1</plasmid>
    </source>
</reference>
<organism evidence="1 2">
    <name type="scientific">Methylocystis rosea</name>
    <dbReference type="NCBI Taxonomy" id="173366"/>
    <lineage>
        <taxon>Bacteria</taxon>
        <taxon>Pseudomonadati</taxon>
        <taxon>Pseudomonadota</taxon>
        <taxon>Alphaproteobacteria</taxon>
        <taxon>Hyphomicrobiales</taxon>
        <taxon>Methylocystaceae</taxon>
        <taxon>Methylocystis</taxon>
    </lineage>
</organism>
<proteinExistence type="predicted"/>
<dbReference type="RefSeq" id="WP_124740294.1">
    <property type="nucleotide sequence ID" value="NZ_CP034087.1"/>
</dbReference>
<protein>
    <submittedName>
        <fullName evidence="1">Uncharacterized protein</fullName>
    </submittedName>
</protein>
<dbReference type="Proteomes" id="UP000273982">
    <property type="component" value="Plasmid pGW6_1"/>
</dbReference>
<keyword evidence="1" id="KW-0614">Plasmid</keyword>
<gene>
    <name evidence="1" type="ORF">EHO51_18260</name>
</gene>
<evidence type="ECO:0000313" key="2">
    <source>
        <dbReference type="Proteomes" id="UP000273982"/>
    </source>
</evidence>
<geneLocation type="plasmid" evidence="2">
    <name>pgw6_1</name>
</geneLocation>
<dbReference type="KEGG" id="mros:EHO51_18260"/>
<dbReference type="AlphaFoldDB" id="A0A3G8M9X4"/>
<name>A0A3G8M9X4_9HYPH</name>
<accession>A0A3G8M9X4</accession>
<dbReference type="EMBL" id="CP034087">
    <property type="protein sequence ID" value="AZG78783.1"/>
    <property type="molecule type" value="Genomic_DNA"/>
</dbReference>
<evidence type="ECO:0000313" key="1">
    <source>
        <dbReference type="EMBL" id="AZG78783.1"/>
    </source>
</evidence>
<sequence>MAVLVRDFGPINVYAESIFSLDGDVISLITKFRLNEQFHRDRLVEARFGDAPLKILGPT</sequence>